<dbReference type="AlphaFoldDB" id="A0A922CTS7"/>
<keyword evidence="2 6" id="KW-0732">Signal</keyword>
<feature type="signal peptide" evidence="6">
    <location>
        <begin position="1"/>
        <end position="17"/>
    </location>
</feature>
<organism evidence="8 9">
    <name type="scientific">Manduca sexta</name>
    <name type="common">Tobacco hawkmoth</name>
    <name type="synonym">Tobacco hornworm</name>
    <dbReference type="NCBI Taxonomy" id="7130"/>
    <lineage>
        <taxon>Eukaryota</taxon>
        <taxon>Metazoa</taxon>
        <taxon>Ecdysozoa</taxon>
        <taxon>Arthropoda</taxon>
        <taxon>Hexapoda</taxon>
        <taxon>Insecta</taxon>
        <taxon>Pterygota</taxon>
        <taxon>Neoptera</taxon>
        <taxon>Endopterygota</taxon>
        <taxon>Lepidoptera</taxon>
        <taxon>Glossata</taxon>
        <taxon>Ditrysia</taxon>
        <taxon>Bombycoidea</taxon>
        <taxon>Sphingidae</taxon>
        <taxon>Sphinginae</taxon>
        <taxon>Sphingini</taxon>
        <taxon>Manduca</taxon>
    </lineage>
</organism>
<dbReference type="Pfam" id="PF01607">
    <property type="entry name" value="CBM_14"/>
    <property type="match status" value="2"/>
</dbReference>
<dbReference type="PROSITE" id="PS50940">
    <property type="entry name" value="CHIT_BIND_II"/>
    <property type="match status" value="2"/>
</dbReference>
<dbReference type="InterPro" id="IPR051940">
    <property type="entry name" value="Chitin_bind-dev_reg"/>
</dbReference>
<evidence type="ECO:0000256" key="1">
    <source>
        <dbReference type="ARBA" id="ARBA00022669"/>
    </source>
</evidence>
<dbReference type="EMBL" id="JH668571">
    <property type="protein sequence ID" value="KAG6458092.1"/>
    <property type="molecule type" value="Genomic_DNA"/>
</dbReference>
<proteinExistence type="predicted"/>
<evidence type="ECO:0000256" key="4">
    <source>
        <dbReference type="ARBA" id="ARBA00023157"/>
    </source>
</evidence>
<gene>
    <name evidence="8" type="ORF">O3G_MSEX010665</name>
</gene>
<keyword evidence="4" id="KW-1015">Disulfide bond</keyword>
<feature type="domain" description="Chitin-binding type-2" evidence="7">
    <location>
        <begin position="167"/>
        <end position="225"/>
    </location>
</feature>
<name>A0A922CTS7_MANSE</name>
<feature type="domain" description="Chitin-binding type-2" evidence="7">
    <location>
        <begin position="51"/>
        <end position="109"/>
    </location>
</feature>
<dbReference type="SMART" id="SM00494">
    <property type="entry name" value="ChtBD2"/>
    <property type="match status" value="2"/>
</dbReference>
<evidence type="ECO:0000313" key="8">
    <source>
        <dbReference type="EMBL" id="KAG6458092.1"/>
    </source>
</evidence>
<keyword evidence="5" id="KW-0325">Glycoprotein</keyword>
<evidence type="ECO:0000256" key="3">
    <source>
        <dbReference type="ARBA" id="ARBA00022737"/>
    </source>
</evidence>
<dbReference type="PANTHER" id="PTHR23301">
    <property type="entry name" value="CHITIN BINDING PERITROPHIN-A"/>
    <property type="match status" value="1"/>
</dbReference>
<dbReference type="EMBL" id="JH668571">
    <property type="protein sequence ID" value="KAG6458093.1"/>
    <property type="molecule type" value="Genomic_DNA"/>
</dbReference>
<accession>A0A922CTS7</accession>
<dbReference type="GO" id="GO:0005576">
    <property type="term" value="C:extracellular region"/>
    <property type="evidence" value="ECO:0007669"/>
    <property type="project" value="InterPro"/>
</dbReference>
<comment type="caution">
    <text evidence="8">The sequence shown here is derived from an EMBL/GenBank/DDBJ whole genome shotgun (WGS) entry which is preliminary data.</text>
</comment>
<reference evidence="8" key="1">
    <citation type="journal article" date="2016" name="Insect Biochem. Mol. Biol.">
        <title>Multifaceted biological insights from a draft genome sequence of the tobacco hornworm moth, Manduca sexta.</title>
        <authorList>
            <person name="Kanost M.R."/>
            <person name="Arrese E.L."/>
            <person name="Cao X."/>
            <person name="Chen Y.R."/>
            <person name="Chellapilla S."/>
            <person name="Goldsmith M.R."/>
            <person name="Grosse-Wilde E."/>
            <person name="Heckel D.G."/>
            <person name="Herndon N."/>
            <person name="Jiang H."/>
            <person name="Papanicolaou A."/>
            <person name="Qu J."/>
            <person name="Soulages J.L."/>
            <person name="Vogel H."/>
            <person name="Walters J."/>
            <person name="Waterhouse R.M."/>
            <person name="Ahn S.J."/>
            <person name="Almeida F.C."/>
            <person name="An C."/>
            <person name="Aqrawi P."/>
            <person name="Bretschneider A."/>
            <person name="Bryant W.B."/>
            <person name="Bucks S."/>
            <person name="Chao H."/>
            <person name="Chevignon G."/>
            <person name="Christen J.M."/>
            <person name="Clarke D.F."/>
            <person name="Dittmer N.T."/>
            <person name="Ferguson L.C.F."/>
            <person name="Garavelou S."/>
            <person name="Gordon K.H.J."/>
            <person name="Gunaratna R.T."/>
            <person name="Han Y."/>
            <person name="Hauser F."/>
            <person name="He Y."/>
            <person name="Heidel-Fischer H."/>
            <person name="Hirsh A."/>
            <person name="Hu Y."/>
            <person name="Jiang H."/>
            <person name="Kalra D."/>
            <person name="Klinner C."/>
            <person name="Konig C."/>
            <person name="Kovar C."/>
            <person name="Kroll A.R."/>
            <person name="Kuwar S.S."/>
            <person name="Lee S.L."/>
            <person name="Lehman R."/>
            <person name="Li K."/>
            <person name="Li Z."/>
            <person name="Liang H."/>
            <person name="Lovelace S."/>
            <person name="Lu Z."/>
            <person name="Mansfield J.H."/>
            <person name="McCulloch K.J."/>
            <person name="Mathew T."/>
            <person name="Morton B."/>
            <person name="Muzny D.M."/>
            <person name="Neunemann D."/>
            <person name="Ongeri F."/>
            <person name="Pauchet Y."/>
            <person name="Pu L.L."/>
            <person name="Pyrousis I."/>
            <person name="Rao X.J."/>
            <person name="Redding A."/>
            <person name="Roesel C."/>
            <person name="Sanchez-Gracia A."/>
            <person name="Schaack S."/>
            <person name="Shukla A."/>
            <person name="Tetreau G."/>
            <person name="Wang Y."/>
            <person name="Xiong G.H."/>
            <person name="Traut W."/>
            <person name="Walsh T.K."/>
            <person name="Worley K.C."/>
            <person name="Wu D."/>
            <person name="Wu W."/>
            <person name="Wu Y.Q."/>
            <person name="Zhang X."/>
            <person name="Zou Z."/>
            <person name="Zucker H."/>
            <person name="Briscoe A.D."/>
            <person name="Burmester T."/>
            <person name="Clem R.J."/>
            <person name="Feyereisen R."/>
            <person name="Grimmelikhuijzen C.J.P."/>
            <person name="Hamodrakas S.J."/>
            <person name="Hansson B.S."/>
            <person name="Huguet E."/>
            <person name="Jermiin L.S."/>
            <person name="Lan Q."/>
            <person name="Lehman H.K."/>
            <person name="Lorenzen M."/>
            <person name="Merzendorfer H."/>
            <person name="Michalopoulos I."/>
            <person name="Morton D.B."/>
            <person name="Muthukrishnan S."/>
            <person name="Oakeshott J.G."/>
            <person name="Palmer W."/>
            <person name="Park Y."/>
            <person name="Passarelli A.L."/>
            <person name="Rozas J."/>
            <person name="Schwartz L.M."/>
            <person name="Smith W."/>
            <person name="Southgate A."/>
            <person name="Vilcinskas A."/>
            <person name="Vogt R."/>
            <person name="Wang P."/>
            <person name="Werren J."/>
            <person name="Yu X.Q."/>
            <person name="Zhou J.J."/>
            <person name="Brown S.J."/>
            <person name="Scherer S.E."/>
            <person name="Richards S."/>
            <person name="Blissard G.W."/>
        </authorList>
    </citation>
    <scope>NUCLEOTIDE SEQUENCE</scope>
</reference>
<keyword evidence="9" id="KW-1185">Reference proteome</keyword>
<feature type="chain" id="PRO_5038276813" description="Chitin-binding type-2 domain-containing protein" evidence="6">
    <location>
        <begin position="18"/>
        <end position="241"/>
    </location>
</feature>
<evidence type="ECO:0000256" key="6">
    <source>
        <dbReference type="SAM" id="SignalP"/>
    </source>
</evidence>
<evidence type="ECO:0000256" key="5">
    <source>
        <dbReference type="ARBA" id="ARBA00023180"/>
    </source>
</evidence>
<dbReference type="InterPro" id="IPR036508">
    <property type="entry name" value="Chitin-bd_dom_sf"/>
</dbReference>
<reference evidence="8" key="2">
    <citation type="submission" date="2020-12" db="EMBL/GenBank/DDBJ databases">
        <authorList>
            <person name="Kanost M."/>
        </authorList>
    </citation>
    <scope>NUCLEOTIDE SEQUENCE</scope>
</reference>
<evidence type="ECO:0000256" key="2">
    <source>
        <dbReference type="ARBA" id="ARBA00022729"/>
    </source>
</evidence>
<evidence type="ECO:0000313" key="9">
    <source>
        <dbReference type="Proteomes" id="UP000791440"/>
    </source>
</evidence>
<protein>
    <recommendedName>
        <fullName evidence="7">Chitin-binding type-2 domain-containing protein</fullName>
    </recommendedName>
</protein>
<keyword evidence="3" id="KW-0677">Repeat</keyword>
<dbReference type="GO" id="GO:0008061">
    <property type="term" value="F:chitin binding"/>
    <property type="evidence" value="ECO:0007669"/>
    <property type="project" value="UniProtKB-KW"/>
</dbReference>
<keyword evidence="1" id="KW-0147">Chitin-binding</keyword>
<sequence length="241" mass="26447">MIGKILSFMFLVGVVATANNTTTNTTTTTTTTDSSRSGGTFKAYAGIDPNTLSCDPEGHVFMLLPHFTNCAKFYMCAHGEEVEFACSGGLIFDFAQQTCNWKWAVDCVLRVPKEDIDTEGSGFGSGEETIGIFGEEIENGPIEVLTADAAGTVRPNSPVNARFMMHDLNCHRADSAARQVPYKGDCQRYWRCVAGVPQAMYCSDGLFFNEQTQQCDYEANAKCVAQTDDELQGEFIVYNKH</sequence>
<dbReference type="Proteomes" id="UP000791440">
    <property type="component" value="Unassembled WGS sequence"/>
</dbReference>
<dbReference type="Gene3D" id="2.170.140.10">
    <property type="entry name" value="Chitin binding domain"/>
    <property type="match status" value="2"/>
</dbReference>
<dbReference type="SUPFAM" id="SSF57625">
    <property type="entry name" value="Invertebrate chitin-binding proteins"/>
    <property type="match status" value="2"/>
</dbReference>
<dbReference type="PANTHER" id="PTHR23301:SF0">
    <property type="entry name" value="CHITIN-BINDING TYPE-2 DOMAIN-CONTAINING PROTEIN-RELATED"/>
    <property type="match status" value="1"/>
</dbReference>
<dbReference type="InterPro" id="IPR002557">
    <property type="entry name" value="Chitin-bd_dom"/>
</dbReference>
<evidence type="ECO:0000259" key="7">
    <source>
        <dbReference type="PROSITE" id="PS50940"/>
    </source>
</evidence>